<dbReference type="EMBL" id="BT143997">
    <property type="protein sequence ID" value="AFK43791.1"/>
    <property type="molecule type" value="mRNA"/>
</dbReference>
<accession>I3SU49</accession>
<dbReference type="AlphaFoldDB" id="I3SU49"/>
<proteinExistence type="evidence at transcript level"/>
<protein>
    <submittedName>
        <fullName evidence="1">Uncharacterized protein</fullName>
    </submittedName>
</protein>
<evidence type="ECO:0000313" key="1">
    <source>
        <dbReference type="EMBL" id="AFK43791.1"/>
    </source>
</evidence>
<reference evidence="1" key="1">
    <citation type="submission" date="2012-05" db="EMBL/GenBank/DDBJ databases">
        <authorList>
            <person name="Krishnakumar V."/>
            <person name="Cheung F."/>
            <person name="Xiao Y."/>
            <person name="Chan A."/>
            <person name="Moskal W.A."/>
            <person name="Town C.D."/>
        </authorList>
    </citation>
    <scope>NUCLEOTIDE SEQUENCE</scope>
</reference>
<name>I3SU49_LOTJA</name>
<organism evidence="1">
    <name type="scientific">Lotus japonicus</name>
    <name type="common">Lotus corniculatus var. japonicus</name>
    <dbReference type="NCBI Taxonomy" id="34305"/>
    <lineage>
        <taxon>Eukaryota</taxon>
        <taxon>Viridiplantae</taxon>
        <taxon>Streptophyta</taxon>
        <taxon>Embryophyta</taxon>
        <taxon>Tracheophyta</taxon>
        <taxon>Spermatophyta</taxon>
        <taxon>Magnoliopsida</taxon>
        <taxon>eudicotyledons</taxon>
        <taxon>Gunneridae</taxon>
        <taxon>Pentapetalae</taxon>
        <taxon>rosids</taxon>
        <taxon>fabids</taxon>
        <taxon>Fabales</taxon>
        <taxon>Fabaceae</taxon>
        <taxon>Papilionoideae</taxon>
        <taxon>50 kb inversion clade</taxon>
        <taxon>NPAAA clade</taxon>
        <taxon>Hologalegina</taxon>
        <taxon>robinioid clade</taxon>
        <taxon>Loteae</taxon>
        <taxon>Lotus</taxon>
    </lineage>
</organism>
<sequence length="81" mass="8447">MEAAIAINACSTFVASFALVSIKGMPISSASALAVSYETALFAVRSDLLPTKSLLTLSLAYRSISLSHCFTLLKLSSSVTS</sequence>